<keyword evidence="2" id="KW-1185">Reference proteome</keyword>
<organism evidence="1 2">
    <name type="scientific">Nelumbo nucifera</name>
    <name type="common">Sacred lotus</name>
    <dbReference type="NCBI Taxonomy" id="4432"/>
    <lineage>
        <taxon>Eukaryota</taxon>
        <taxon>Viridiplantae</taxon>
        <taxon>Streptophyta</taxon>
        <taxon>Embryophyta</taxon>
        <taxon>Tracheophyta</taxon>
        <taxon>Spermatophyta</taxon>
        <taxon>Magnoliopsida</taxon>
        <taxon>Proteales</taxon>
        <taxon>Nelumbonaceae</taxon>
        <taxon>Nelumbo</taxon>
    </lineage>
</organism>
<name>A0A822Y0H3_NELNU</name>
<protein>
    <submittedName>
        <fullName evidence="1">Uncharacterized protein</fullName>
    </submittedName>
</protein>
<dbReference type="EMBL" id="DUZY01000002">
    <property type="protein sequence ID" value="DAD26100.1"/>
    <property type="molecule type" value="Genomic_DNA"/>
</dbReference>
<comment type="caution">
    <text evidence="1">The sequence shown here is derived from an EMBL/GenBank/DDBJ whole genome shotgun (WGS) entry which is preliminary data.</text>
</comment>
<evidence type="ECO:0000313" key="1">
    <source>
        <dbReference type="EMBL" id="DAD26100.1"/>
    </source>
</evidence>
<dbReference type="AlphaFoldDB" id="A0A822Y0H3"/>
<sequence>MDLIVHLELVSPIPAYPFHYSLILCLINCHARFSTQEDDAGDQPRWPYEFWQMDAGRRHHLS</sequence>
<reference evidence="1 2" key="1">
    <citation type="journal article" date="2020" name="Mol. Biol. Evol.">
        <title>Distinct Expression and Methylation Patterns for Genes with Different Fates following a Single Whole-Genome Duplication in Flowering Plants.</title>
        <authorList>
            <person name="Shi T."/>
            <person name="Rahmani R.S."/>
            <person name="Gugger P.F."/>
            <person name="Wang M."/>
            <person name="Li H."/>
            <person name="Zhang Y."/>
            <person name="Li Z."/>
            <person name="Wang Q."/>
            <person name="Van de Peer Y."/>
            <person name="Marchal K."/>
            <person name="Chen J."/>
        </authorList>
    </citation>
    <scope>NUCLEOTIDE SEQUENCE [LARGE SCALE GENOMIC DNA]</scope>
    <source>
        <tissue evidence="1">Leaf</tissue>
    </source>
</reference>
<accession>A0A822Y0H3</accession>
<dbReference type="Proteomes" id="UP000607653">
    <property type="component" value="Unassembled WGS sequence"/>
</dbReference>
<evidence type="ECO:0000313" key="2">
    <source>
        <dbReference type="Proteomes" id="UP000607653"/>
    </source>
</evidence>
<proteinExistence type="predicted"/>
<gene>
    <name evidence="1" type="ORF">HUJ06_027568</name>
</gene>